<organism evidence="4 5">
    <name type="scientific">Oceaniradius stylonematis</name>
    <dbReference type="NCBI Taxonomy" id="2184161"/>
    <lineage>
        <taxon>Bacteria</taxon>
        <taxon>Pseudomonadati</taxon>
        <taxon>Pseudomonadota</taxon>
        <taxon>Alphaproteobacteria</taxon>
        <taxon>Hyphomicrobiales</taxon>
        <taxon>Ahrensiaceae</taxon>
        <taxon>Oceaniradius</taxon>
    </lineage>
</organism>
<sequence>MNHAAMKLAASAAMVVTLGMSANAADIIEPVVIETPVHYPEAVPAKVSGWYIRGDVGYLWSDFRGADYLTYGAGVAGHPGLLEGELKGSLSVGGGVGYQISHYLRTDLTLDYNFKSDFTGTSSGTCTIVGGGGPAACSSTDTTGYHAWTLLANAYVDLGTYKGITPYVGAGLGGVYMKWDDLNNTIGPGFDQSGTITHSGTSDWRFAYALMAGASYAVNHRLSVDLGYRYKHISGGRMFEYASATGPGFDRAINVHEVRAGLRYKFGESHQPYTPPPPVYEPPVVYK</sequence>
<dbReference type="Pfam" id="PF13505">
    <property type="entry name" value="OMP_b-brl"/>
    <property type="match status" value="1"/>
</dbReference>
<comment type="caution">
    <text evidence="4">The sequence shown here is derived from an EMBL/GenBank/DDBJ whole genome shotgun (WGS) entry which is preliminary data.</text>
</comment>
<evidence type="ECO:0000259" key="3">
    <source>
        <dbReference type="Pfam" id="PF13505"/>
    </source>
</evidence>
<dbReference type="InterPro" id="IPR027385">
    <property type="entry name" value="Beta-barrel_OMP"/>
</dbReference>
<feature type="chain" id="PRO_5018584553" evidence="2">
    <location>
        <begin position="25"/>
        <end position="287"/>
    </location>
</feature>
<proteinExistence type="predicted"/>
<name>A0A3A8AJI3_9HYPH</name>
<feature type="signal peptide" evidence="2">
    <location>
        <begin position="1"/>
        <end position="24"/>
    </location>
</feature>
<protein>
    <submittedName>
        <fullName evidence="4">Porin family protein</fullName>
    </submittedName>
</protein>
<gene>
    <name evidence="4" type="ORF">DEM25_015750</name>
</gene>
<keyword evidence="5" id="KW-1185">Reference proteome</keyword>
<dbReference type="Gene3D" id="2.40.160.20">
    <property type="match status" value="1"/>
</dbReference>
<evidence type="ECO:0000313" key="4">
    <source>
        <dbReference type="EMBL" id="RKF06003.1"/>
    </source>
</evidence>
<feature type="domain" description="Outer membrane protein beta-barrel" evidence="3">
    <location>
        <begin position="45"/>
        <end position="266"/>
    </location>
</feature>
<keyword evidence="1 2" id="KW-0732">Signal</keyword>
<reference evidence="4 5" key="1">
    <citation type="journal article" date="2018" name="Int. J. Syst. Bacteriol.">
        <title>Oceaniradius stylonemae gen. nov., sp. nov., isolated from a red alga, Stylonema cornu-cervi.</title>
        <authorList>
            <person name="Jeong S."/>
        </authorList>
    </citation>
    <scope>NUCLEOTIDE SEQUENCE [LARGE SCALE GENOMIC DNA]</scope>
    <source>
        <strain evidence="4 5">StC1</strain>
    </source>
</reference>
<dbReference type="InterPro" id="IPR011250">
    <property type="entry name" value="OMP/PagP_B-barrel"/>
</dbReference>
<accession>A0A3A8AJI3</accession>
<evidence type="ECO:0000256" key="2">
    <source>
        <dbReference type="SAM" id="SignalP"/>
    </source>
</evidence>
<dbReference type="AlphaFoldDB" id="A0A3A8AJI3"/>
<evidence type="ECO:0000313" key="5">
    <source>
        <dbReference type="Proteomes" id="UP000246132"/>
    </source>
</evidence>
<dbReference type="Proteomes" id="UP000246132">
    <property type="component" value="Unassembled WGS sequence"/>
</dbReference>
<dbReference type="SUPFAM" id="SSF56925">
    <property type="entry name" value="OMPA-like"/>
    <property type="match status" value="1"/>
</dbReference>
<dbReference type="OrthoDB" id="5643626at2"/>
<dbReference type="EMBL" id="QFWV02000008">
    <property type="protein sequence ID" value="RKF06003.1"/>
    <property type="molecule type" value="Genomic_DNA"/>
</dbReference>
<evidence type="ECO:0000256" key="1">
    <source>
        <dbReference type="ARBA" id="ARBA00022729"/>
    </source>
</evidence>